<sequence length="236" mass="26432">MNSNTLPIIKIILASFAFALTHWKKIIKISILPILLALPLLSLSAELIESLSMLIKESAVVDPASMQLPDNTLIYSLLFLYGQANLSINMYRLAILGEQSVSWMPILKVKQIVSFIGLAFFINLATGIPLMLVNFFGLYFLIYFLLIPIVLNYINIAINQPLKIKWNLGLITQMNLFFLQVILPMLIGTVINFIVVGAGLPSIVGLTVKVIIFYWTLINLALCYQLITMPEKKSQS</sequence>
<feature type="transmembrane region" description="Helical" evidence="1">
    <location>
        <begin position="30"/>
        <end position="53"/>
    </location>
</feature>
<organism evidence="2">
    <name type="scientific">hydrothermal vent metagenome</name>
    <dbReference type="NCBI Taxonomy" id="652676"/>
    <lineage>
        <taxon>unclassified sequences</taxon>
        <taxon>metagenomes</taxon>
        <taxon>ecological metagenomes</taxon>
    </lineage>
</organism>
<keyword evidence="1" id="KW-0472">Membrane</keyword>
<protein>
    <submittedName>
        <fullName evidence="2">Uncharacterized protein</fullName>
    </submittedName>
</protein>
<dbReference type="EMBL" id="FPHZ01000176">
    <property type="protein sequence ID" value="SFV88734.1"/>
    <property type="molecule type" value="Genomic_DNA"/>
</dbReference>
<dbReference type="AlphaFoldDB" id="A0A1W1E435"/>
<feature type="transmembrane region" description="Helical" evidence="1">
    <location>
        <begin position="206"/>
        <end position="227"/>
    </location>
</feature>
<feature type="transmembrane region" description="Helical" evidence="1">
    <location>
        <begin position="138"/>
        <end position="156"/>
    </location>
</feature>
<evidence type="ECO:0000313" key="2">
    <source>
        <dbReference type="EMBL" id="SFV88734.1"/>
    </source>
</evidence>
<feature type="transmembrane region" description="Helical" evidence="1">
    <location>
        <begin position="73"/>
        <end position="91"/>
    </location>
</feature>
<accession>A0A1W1E435</accession>
<reference evidence="2" key="1">
    <citation type="submission" date="2016-10" db="EMBL/GenBank/DDBJ databases">
        <authorList>
            <person name="de Groot N.N."/>
        </authorList>
    </citation>
    <scope>NUCLEOTIDE SEQUENCE</scope>
</reference>
<feature type="transmembrane region" description="Helical" evidence="1">
    <location>
        <begin position="112"/>
        <end position="132"/>
    </location>
</feature>
<keyword evidence="1" id="KW-0812">Transmembrane</keyword>
<gene>
    <name evidence="2" type="ORF">MNB_SUP05-SYMBIONT-5-1116</name>
</gene>
<proteinExistence type="predicted"/>
<keyword evidence="1" id="KW-1133">Transmembrane helix</keyword>
<name>A0A1W1E435_9ZZZZ</name>
<feature type="transmembrane region" description="Helical" evidence="1">
    <location>
        <begin position="177"/>
        <end position="200"/>
    </location>
</feature>
<evidence type="ECO:0000256" key="1">
    <source>
        <dbReference type="SAM" id="Phobius"/>
    </source>
</evidence>